<sequence>MNRLLLLLPLVLLTTVPHAAAPKNRVGFVDVPQLLSSVAGSADYLTLRKNIDADLTKREKALQTLATKANQTRSAADRNAFAKAQQDYVNAQKGYQTRLAAAFKPLASKIDGAIATAAKNNGYSVVLDKQVAGRTKLVVYANNSATDLTAAAQKLLKK</sequence>
<dbReference type="PANTHER" id="PTHR35089:SF1">
    <property type="entry name" value="CHAPERONE PROTEIN SKP"/>
    <property type="match status" value="1"/>
</dbReference>
<feature type="chain" id="PRO_5047320157" description="Outer membrane chaperone Skp (OmpH)" evidence="3">
    <location>
        <begin position="20"/>
        <end position="158"/>
    </location>
</feature>
<dbReference type="Pfam" id="PF03938">
    <property type="entry name" value="OmpH"/>
    <property type="match status" value="1"/>
</dbReference>
<proteinExistence type="inferred from homology"/>
<feature type="signal peptide" evidence="3">
    <location>
        <begin position="1"/>
        <end position="19"/>
    </location>
</feature>
<dbReference type="SUPFAM" id="SSF111384">
    <property type="entry name" value="OmpH-like"/>
    <property type="match status" value="1"/>
</dbReference>
<reference evidence="4 5" key="1">
    <citation type="submission" date="2024-02" db="EMBL/GenBank/DDBJ databases">
        <title>Deinococcus xinjiangensis NBRC 107630.</title>
        <authorList>
            <person name="Ichikawa N."/>
            <person name="Katano-Makiyama Y."/>
            <person name="Hidaka K."/>
        </authorList>
    </citation>
    <scope>NUCLEOTIDE SEQUENCE [LARGE SCALE GENOMIC DNA]</scope>
    <source>
        <strain evidence="4 5">NBRC 107630</strain>
    </source>
</reference>
<evidence type="ECO:0000256" key="2">
    <source>
        <dbReference type="ARBA" id="ARBA00022729"/>
    </source>
</evidence>
<dbReference type="RefSeq" id="WP_353544417.1">
    <property type="nucleotide sequence ID" value="NZ_BAABRN010000129.1"/>
</dbReference>
<evidence type="ECO:0000313" key="5">
    <source>
        <dbReference type="Proteomes" id="UP001458946"/>
    </source>
</evidence>
<dbReference type="InterPro" id="IPR024930">
    <property type="entry name" value="Skp_dom_sf"/>
</dbReference>
<dbReference type="EMBL" id="BAABRN010000129">
    <property type="protein sequence ID" value="GAA5504461.1"/>
    <property type="molecule type" value="Genomic_DNA"/>
</dbReference>
<dbReference type="InterPro" id="IPR005632">
    <property type="entry name" value="Chaperone_Skp"/>
</dbReference>
<dbReference type="Gene3D" id="3.30.910.20">
    <property type="entry name" value="Skp domain"/>
    <property type="match status" value="1"/>
</dbReference>
<evidence type="ECO:0000256" key="1">
    <source>
        <dbReference type="ARBA" id="ARBA00009091"/>
    </source>
</evidence>
<evidence type="ECO:0008006" key="6">
    <source>
        <dbReference type="Google" id="ProtNLM"/>
    </source>
</evidence>
<organism evidence="4 5">
    <name type="scientific">Deinococcus xinjiangensis</name>
    <dbReference type="NCBI Taxonomy" id="457454"/>
    <lineage>
        <taxon>Bacteria</taxon>
        <taxon>Thermotogati</taxon>
        <taxon>Deinococcota</taxon>
        <taxon>Deinococci</taxon>
        <taxon>Deinococcales</taxon>
        <taxon>Deinococcaceae</taxon>
        <taxon>Deinococcus</taxon>
    </lineage>
</organism>
<dbReference type="SMART" id="SM00935">
    <property type="entry name" value="OmpH"/>
    <property type="match status" value="1"/>
</dbReference>
<accession>A0ABP9VI69</accession>
<evidence type="ECO:0000256" key="3">
    <source>
        <dbReference type="SAM" id="SignalP"/>
    </source>
</evidence>
<dbReference type="Proteomes" id="UP001458946">
    <property type="component" value="Unassembled WGS sequence"/>
</dbReference>
<comment type="similarity">
    <text evidence="1">Belongs to the Skp family.</text>
</comment>
<dbReference type="PANTHER" id="PTHR35089">
    <property type="entry name" value="CHAPERONE PROTEIN SKP"/>
    <property type="match status" value="1"/>
</dbReference>
<comment type="caution">
    <text evidence="4">The sequence shown here is derived from an EMBL/GenBank/DDBJ whole genome shotgun (WGS) entry which is preliminary data.</text>
</comment>
<protein>
    <recommendedName>
        <fullName evidence="6">Outer membrane chaperone Skp (OmpH)</fullName>
    </recommendedName>
</protein>
<gene>
    <name evidence="4" type="ORF">Dxin01_04235</name>
</gene>
<name>A0ABP9VI69_9DEIO</name>
<keyword evidence="5" id="KW-1185">Reference proteome</keyword>
<keyword evidence="2 3" id="KW-0732">Signal</keyword>
<evidence type="ECO:0000313" key="4">
    <source>
        <dbReference type="EMBL" id="GAA5504461.1"/>
    </source>
</evidence>